<dbReference type="OrthoDB" id="9767940at2"/>
<comment type="function">
    <text evidence="1">Catalyzes the insertion of molybdate into adenylated molybdopterin with the concomitant release of AMP.</text>
</comment>
<dbReference type="UniPathway" id="UPA00344"/>
<keyword evidence="4" id="KW-1185">Reference proteome</keyword>
<evidence type="ECO:0000256" key="1">
    <source>
        <dbReference type="RuleBase" id="RU365090"/>
    </source>
</evidence>
<dbReference type="PANTHER" id="PTHR10192:SF28">
    <property type="entry name" value="MOLYBDOPTERIN MOLYBDENUMTRANSFERASE"/>
    <property type="match status" value="1"/>
</dbReference>
<comment type="similarity">
    <text evidence="1">Belongs to the MoeA family.</text>
</comment>
<keyword evidence="1" id="KW-0479">Metal-binding</keyword>
<sequence>MKTRKVPVEEAVGMVIPHDLTEILPGKSKKPAFKKGHVIREEDILRLKRMGKDHIYVLELEPDEVHEDEAALRLAQAVAGEGIEYDPHIKEGKVVLRAAYKGLLKVDTEALYQLNMLGEIILSTKHSNFMVREGEAVAAGRAIPLVVKEGLLQEVEKICSGRKVVSVKRPVMKKVGLVITGNEVYYGRVEDAFFPALAPKLKSYDLEISGPRFCPDNSEVITRAISEAISGGADMVLITGGMSVDPDDVTPKAIADVGVDSLVYGSPVLPGSMFLVAYKGDIPILGIPACGMYFRVTVLDLVLPRIICGEKLGREDIAKLGHGGFCLGCKECHYPVCPFGRGGL</sequence>
<dbReference type="AlphaFoldDB" id="F8ABM6"/>
<comment type="cofactor">
    <cofactor evidence="1">
        <name>Mg(2+)</name>
        <dbReference type="ChEBI" id="CHEBI:18420"/>
    </cofactor>
</comment>
<dbReference type="eggNOG" id="COG0303">
    <property type="taxonomic scope" value="Bacteria"/>
</dbReference>
<dbReference type="InterPro" id="IPR038987">
    <property type="entry name" value="MoeA-like"/>
</dbReference>
<dbReference type="CDD" id="cd03522">
    <property type="entry name" value="MoeA_like"/>
    <property type="match status" value="1"/>
</dbReference>
<reference evidence="3 4" key="2">
    <citation type="journal article" date="2012" name="Stand. Genomic Sci.">
        <title>Complete genome sequence of the thermophilic sulfate-reducing ocean bacterium Thermodesulfatator indicus type strain (CIR29812(T)).</title>
        <authorList>
            <person name="Anderson I."/>
            <person name="Saunders E."/>
            <person name="Lapidus A."/>
            <person name="Nolan M."/>
            <person name="Lucas S."/>
            <person name="Tice H."/>
            <person name="Del Rio T.G."/>
            <person name="Cheng J.F."/>
            <person name="Han C."/>
            <person name="Tapia R."/>
            <person name="Goodwin L.A."/>
            <person name="Pitluck S."/>
            <person name="Liolios K."/>
            <person name="Mavromatis K."/>
            <person name="Pagani I."/>
            <person name="Ivanova N."/>
            <person name="Mikhailova N."/>
            <person name="Pati A."/>
            <person name="Chen A."/>
            <person name="Palaniappan K."/>
            <person name="Land M."/>
            <person name="Hauser L."/>
            <person name="Jeffries C.D."/>
            <person name="Chang Y.J."/>
            <person name="Brambilla E.M."/>
            <person name="Rohde M."/>
            <person name="Spring S."/>
            <person name="Goker M."/>
            <person name="Detter J.C."/>
            <person name="Woyke T."/>
            <person name="Bristow J."/>
            <person name="Eisen J.A."/>
            <person name="Markowitz V."/>
            <person name="Hugenholtz P."/>
            <person name="Kyrpides N.C."/>
            <person name="Klenk H.P."/>
        </authorList>
    </citation>
    <scope>NUCLEOTIDE SEQUENCE [LARGE SCALE GENOMIC DNA]</scope>
    <source>
        <strain evidence="4">DSM 15286 / JCM 11887 / CIR29812</strain>
    </source>
</reference>
<dbReference type="STRING" id="667014.Thein_1771"/>
<comment type="pathway">
    <text evidence="1">Cofactor biosynthesis; molybdopterin biosynthesis.</text>
</comment>
<protein>
    <recommendedName>
        <fullName evidence="1">Molybdopterin molybdenumtransferase</fullName>
        <ecNumber evidence="1">2.10.1.1</ecNumber>
    </recommendedName>
</protein>
<dbReference type="GO" id="GO:0005829">
    <property type="term" value="C:cytosol"/>
    <property type="evidence" value="ECO:0007669"/>
    <property type="project" value="TreeGrafter"/>
</dbReference>
<dbReference type="InterPro" id="IPR036425">
    <property type="entry name" value="MoaB/Mog-like_dom_sf"/>
</dbReference>
<dbReference type="HOGENOM" id="CLU_068847_1_0_0"/>
<dbReference type="SUPFAM" id="SSF53218">
    <property type="entry name" value="Molybdenum cofactor biosynthesis proteins"/>
    <property type="match status" value="1"/>
</dbReference>
<dbReference type="GO" id="GO:0046872">
    <property type="term" value="F:metal ion binding"/>
    <property type="evidence" value="ECO:0007669"/>
    <property type="project" value="UniProtKB-UniRule"/>
</dbReference>
<proteinExistence type="inferred from homology"/>
<name>F8ABM6_THEID</name>
<keyword evidence="1" id="KW-0500">Molybdenum</keyword>
<dbReference type="GO" id="GO:0006777">
    <property type="term" value="P:Mo-molybdopterin cofactor biosynthetic process"/>
    <property type="evidence" value="ECO:0007669"/>
    <property type="project" value="UniProtKB-UniRule"/>
</dbReference>
<dbReference type="PATRIC" id="fig|667014.3.peg.1819"/>
<evidence type="ECO:0000313" key="4">
    <source>
        <dbReference type="Proteomes" id="UP000006793"/>
    </source>
</evidence>
<dbReference type="EC" id="2.10.1.1" evidence="1"/>
<dbReference type="PaxDb" id="667014-Thein_1771"/>
<reference evidence="4" key="1">
    <citation type="submission" date="2011-04" db="EMBL/GenBank/DDBJ databases">
        <title>The complete genome of Thermodesulfatator indicus DSM 15286.</title>
        <authorList>
            <person name="Lucas S."/>
            <person name="Copeland A."/>
            <person name="Lapidus A."/>
            <person name="Bruce D."/>
            <person name="Goodwin L."/>
            <person name="Pitluck S."/>
            <person name="Peters L."/>
            <person name="Kyrpides N."/>
            <person name="Mavromatis K."/>
            <person name="Pagani I."/>
            <person name="Ivanova N."/>
            <person name="Saunders L."/>
            <person name="Detter J.C."/>
            <person name="Tapia R."/>
            <person name="Han C."/>
            <person name="Land M."/>
            <person name="Hauser L."/>
            <person name="Markowitz V."/>
            <person name="Cheng J.-F."/>
            <person name="Hugenholtz P."/>
            <person name="Woyke T."/>
            <person name="Wu D."/>
            <person name="Spring S."/>
            <person name="Schroeder M."/>
            <person name="Brambilla E."/>
            <person name="Klenk H.-P."/>
            <person name="Eisen J.A."/>
        </authorList>
    </citation>
    <scope>NUCLEOTIDE SEQUENCE [LARGE SCALE GENOMIC DNA]</scope>
    <source>
        <strain evidence="4">DSM 15286 / JCM 11887 / CIR29812</strain>
    </source>
</reference>
<keyword evidence="1" id="KW-0808">Transferase</keyword>
<dbReference type="GO" id="GO:0061599">
    <property type="term" value="F:molybdopterin molybdotransferase activity"/>
    <property type="evidence" value="ECO:0007669"/>
    <property type="project" value="UniProtKB-UniRule"/>
</dbReference>
<dbReference type="Gene3D" id="3.40.980.10">
    <property type="entry name" value="MoaB/Mog-like domain"/>
    <property type="match status" value="1"/>
</dbReference>
<keyword evidence="1" id="KW-0501">Molybdenum cofactor biosynthesis</keyword>
<feature type="domain" description="MoaB/Mog" evidence="2">
    <location>
        <begin position="176"/>
        <end position="308"/>
    </location>
</feature>
<gene>
    <name evidence="3" type="ordered locus">Thein_1771</name>
</gene>
<dbReference type="RefSeq" id="WP_013908366.1">
    <property type="nucleotide sequence ID" value="NC_015681.1"/>
</dbReference>
<accession>F8ABM6</accession>
<dbReference type="EMBL" id="CP002683">
    <property type="protein sequence ID" value="AEH45627.1"/>
    <property type="molecule type" value="Genomic_DNA"/>
</dbReference>
<dbReference type="Proteomes" id="UP000006793">
    <property type="component" value="Chromosome"/>
</dbReference>
<dbReference type="KEGG" id="tid:Thein_1771"/>
<dbReference type="SMART" id="SM00852">
    <property type="entry name" value="MoCF_biosynth"/>
    <property type="match status" value="1"/>
</dbReference>
<organism evidence="3 4">
    <name type="scientific">Thermodesulfatator indicus (strain DSM 15286 / JCM 11887 / CIR29812)</name>
    <dbReference type="NCBI Taxonomy" id="667014"/>
    <lineage>
        <taxon>Bacteria</taxon>
        <taxon>Pseudomonadati</taxon>
        <taxon>Thermodesulfobacteriota</taxon>
        <taxon>Thermodesulfobacteria</taxon>
        <taxon>Thermodesulfobacteriales</taxon>
        <taxon>Thermodesulfatatoraceae</taxon>
        <taxon>Thermodesulfatator</taxon>
    </lineage>
</organism>
<dbReference type="Pfam" id="PF00994">
    <property type="entry name" value="MoCF_biosynth"/>
    <property type="match status" value="1"/>
</dbReference>
<dbReference type="InParanoid" id="F8ABM6"/>
<evidence type="ECO:0000259" key="2">
    <source>
        <dbReference type="SMART" id="SM00852"/>
    </source>
</evidence>
<comment type="catalytic activity">
    <reaction evidence="1">
        <text>adenylyl-molybdopterin + molybdate = Mo-molybdopterin + AMP + H(+)</text>
        <dbReference type="Rhea" id="RHEA:35047"/>
        <dbReference type="ChEBI" id="CHEBI:15378"/>
        <dbReference type="ChEBI" id="CHEBI:36264"/>
        <dbReference type="ChEBI" id="CHEBI:62727"/>
        <dbReference type="ChEBI" id="CHEBI:71302"/>
        <dbReference type="ChEBI" id="CHEBI:456215"/>
    </reaction>
</comment>
<dbReference type="InterPro" id="IPR001453">
    <property type="entry name" value="MoaB/Mog_dom"/>
</dbReference>
<dbReference type="PANTHER" id="PTHR10192">
    <property type="entry name" value="MOLYBDOPTERIN BIOSYNTHESIS PROTEIN"/>
    <property type="match status" value="1"/>
</dbReference>
<evidence type="ECO:0000313" key="3">
    <source>
        <dbReference type="EMBL" id="AEH45627.1"/>
    </source>
</evidence>
<keyword evidence="1" id="KW-0460">Magnesium</keyword>